<organism evidence="1 2">
    <name type="scientific">Aspergillus novofumigatus (strain IBT 16806)</name>
    <dbReference type="NCBI Taxonomy" id="1392255"/>
    <lineage>
        <taxon>Eukaryota</taxon>
        <taxon>Fungi</taxon>
        <taxon>Dikarya</taxon>
        <taxon>Ascomycota</taxon>
        <taxon>Pezizomycotina</taxon>
        <taxon>Eurotiomycetes</taxon>
        <taxon>Eurotiomycetidae</taxon>
        <taxon>Eurotiales</taxon>
        <taxon>Aspergillaceae</taxon>
        <taxon>Aspergillus</taxon>
        <taxon>Aspergillus subgen. Fumigati</taxon>
    </lineage>
</organism>
<evidence type="ECO:0000313" key="2">
    <source>
        <dbReference type="Proteomes" id="UP000234474"/>
    </source>
</evidence>
<gene>
    <name evidence="1" type="ORF">P174DRAFT_365331</name>
</gene>
<dbReference type="GeneID" id="36529376"/>
<accession>A0A2I1CF63</accession>
<protein>
    <submittedName>
        <fullName evidence="1">Uncharacterized protein</fullName>
    </submittedName>
</protein>
<dbReference type="AlphaFoldDB" id="A0A2I1CF63"/>
<name>A0A2I1CF63_ASPN1</name>
<keyword evidence="2" id="KW-1185">Reference proteome</keyword>
<sequence>MTNVVGQKALNGEWEWISNKCFEIQEDMIMTFEGQSCNIADSEGNPIPNGSLGPTDGQMTRVVKAGY</sequence>
<dbReference type="OrthoDB" id="4465702at2759"/>
<dbReference type="VEuPathDB" id="FungiDB:P174DRAFT_365331"/>
<dbReference type="EMBL" id="MSZS01000002">
    <property type="protein sequence ID" value="PKX96283.1"/>
    <property type="molecule type" value="Genomic_DNA"/>
</dbReference>
<dbReference type="RefSeq" id="XP_024684878.1">
    <property type="nucleotide sequence ID" value="XM_024822050.1"/>
</dbReference>
<dbReference type="Proteomes" id="UP000234474">
    <property type="component" value="Unassembled WGS sequence"/>
</dbReference>
<comment type="caution">
    <text evidence="1">The sequence shown here is derived from an EMBL/GenBank/DDBJ whole genome shotgun (WGS) entry which is preliminary data.</text>
</comment>
<evidence type="ECO:0000313" key="1">
    <source>
        <dbReference type="EMBL" id="PKX96283.1"/>
    </source>
</evidence>
<reference evidence="2" key="1">
    <citation type="journal article" date="2018" name="Proc. Natl. Acad. Sci. U.S.A.">
        <title>Linking secondary metabolites to gene clusters through genome sequencing of six diverse Aspergillus species.</title>
        <authorList>
            <person name="Kaerboelling I."/>
            <person name="Vesth T.C."/>
            <person name="Frisvad J.C."/>
            <person name="Nybo J.L."/>
            <person name="Theobald S."/>
            <person name="Kuo A."/>
            <person name="Bowyer P."/>
            <person name="Matsuda Y."/>
            <person name="Mondo S."/>
            <person name="Lyhne E.K."/>
            <person name="Kogle M.E."/>
            <person name="Clum A."/>
            <person name="Lipzen A."/>
            <person name="Salamov A."/>
            <person name="Ngan C.Y."/>
            <person name="Daum C."/>
            <person name="Chiniquy J."/>
            <person name="Barry K."/>
            <person name="LaButti K."/>
            <person name="Haridas S."/>
            <person name="Simmons B.A."/>
            <person name="Magnuson J.K."/>
            <person name="Mortensen U.H."/>
            <person name="Larsen T.O."/>
            <person name="Grigoriev I.V."/>
            <person name="Baker S.E."/>
            <person name="Andersen M.R."/>
        </authorList>
    </citation>
    <scope>NUCLEOTIDE SEQUENCE [LARGE SCALE GENOMIC DNA]</scope>
    <source>
        <strain evidence="2">IBT 16806</strain>
    </source>
</reference>
<proteinExistence type="predicted"/>